<keyword evidence="2" id="KW-0808">Transferase</keyword>
<feature type="domain" description="Glycosyl transferase family 1" evidence="1">
    <location>
        <begin position="245"/>
        <end position="388"/>
    </location>
</feature>
<dbReference type="EMBL" id="CP039393">
    <property type="protein sequence ID" value="QCD36440.1"/>
    <property type="molecule type" value="Genomic_DNA"/>
</dbReference>
<dbReference type="RefSeq" id="WP_136410865.1">
    <property type="nucleotide sequence ID" value="NZ_CP039393.1"/>
</dbReference>
<dbReference type="InterPro" id="IPR050194">
    <property type="entry name" value="Glycosyltransferase_grp1"/>
</dbReference>
<evidence type="ECO:0000313" key="3">
    <source>
        <dbReference type="Proteomes" id="UP000297031"/>
    </source>
</evidence>
<dbReference type="Gene3D" id="3.40.50.2000">
    <property type="entry name" value="Glycogen Phosphorylase B"/>
    <property type="match status" value="2"/>
</dbReference>
<dbReference type="GO" id="GO:0016757">
    <property type="term" value="F:glycosyltransferase activity"/>
    <property type="evidence" value="ECO:0007669"/>
    <property type="project" value="InterPro"/>
</dbReference>
<dbReference type="SUPFAM" id="SSF53756">
    <property type="entry name" value="UDP-Glycosyltransferase/glycogen phosphorylase"/>
    <property type="match status" value="1"/>
</dbReference>
<dbReference type="OrthoDB" id="1096251at2"/>
<sequence length="415" mass="47267">MRVLWFSTNPSLYDDGYRPFNNGGGWIGALERIVRDIPGIELAVAFEHPVDNQKRVRDRVTYYPIRIDSLIYRLRNKIEFSHQERYLMPCCMEIVNDFKPDIIECFGSEWCFGLIAALTDVPVVTHLQGLMAPCHNTLYPPRYNSYTEAAWQLSRLRPHKALRALLEPRKSRQRVERERRVMLACHNFMGRTEWDKSVTSLLSPGSRYFTCNEALRPCFLDMTRQWSLHNGRDTLRLCTTVHGSLWKGLDIILKTARCLHDTAGRKVEWHIIGSPACSDYVEWMEKDTFARHNVRFLGVLDADTIKEELLDCDLYIQPSYIDNSPNSLCEAMALGVPCIASATGGIPSIITHGVNGLLTQVNDPYALASAILRLSGDPDMMSRLSSAALSTSRKRHAPETIAKQLIEAYQSIMSR</sequence>
<protein>
    <submittedName>
        <fullName evidence="2">Glycosyltransferase</fullName>
    </submittedName>
</protein>
<dbReference type="CDD" id="cd03801">
    <property type="entry name" value="GT4_PimA-like"/>
    <property type="match status" value="1"/>
</dbReference>
<dbReference type="PANTHER" id="PTHR45947">
    <property type="entry name" value="SULFOQUINOVOSYL TRANSFERASE SQD2"/>
    <property type="match status" value="1"/>
</dbReference>
<evidence type="ECO:0000259" key="1">
    <source>
        <dbReference type="Pfam" id="PF00534"/>
    </source>
</evidence>
<gene>
    <name evidence="2" type="ORF">E7746_11365</name>
</gene>
<dbReference type="PANTHER" id="PTHR45947:SF3">
    <property type="entry name" value="SULFOQUINOVOSYL TRANSFERASE SQD2"/>
    <property type="match status" value="1"/>
</dbReference>
<reference evidence="2 3" key="1">
    <citation type="submission" date="2019-02" db="EMBL/GenBank/DDBJ databases">
        <title>Isolation and identification of novel species under the genus Muribaculum.</title>
        <authorList>
            <person name="Miyake S."/>
            <person name="Ding Y."/>
            <person name="Low A."/>
            <person name="Soh M."/>
            <person name="Seedorf H."/>
        </authorList>
    </citation>
    <scope>NUCLEOTIDE SEQUENCE [LARGE SCALE GENOMIC DNA]</scope>
    <source>
        <strain evidence="2 3">TLL-A4</strain>
    </source>
</reference>
<dbReference type="Proteomes" id="UP000297031">
    <property type="component" value="Chromosome"/>
</dbReference>
<proteinExistence type="predicted"/>
<evidence type="ECO:0000313" key="2">
    <source>
        <dbReference type="EMBL" id="QCD36440.1"/>
    </source>
</evidence>
<keyword evidence="3" id="KW-1185">Reference proteome</keyword>
<accession>A0A4P7VQ98</accession>
<name>A0A4P7VQ98_9BACT</name>
<organism evidence="2 3">
    <name type="scientific">Muribaculum gordoncarteri</name>
    <dbReference type="NCBI Taxonomy" id="2530390"/>
    <lineage>
        <taxon>Bacteria</taxon>
        <taxon>Pseudomonadati</taxon>
        <taxon>Bacteroidota</taxon>
        <taxon>Bacteroidia</taxon>
        <taxon>Bacteroidales</taxon>
        <taxon>Muribaculaceae</taxon>
        <taxon>Muribaculum</taxon>
    </lineage>
</organism>
<dbReference type="Pfam" id="PF00534">
    <property type="entry name" value="Glycos_transf_1"/>
    <property type="match status" value="1"/>
</dbReference>
<dbReference type="AlphaFoldDB" id="A0A4P7VQ98"/>
<dbReference type="KEGG" id="mgod:E7746_11365"/>
<dbReference type="InterPro" id="IPR001296">
    <property type="entry name" value="Glyco_trans_1"/>
</dbReference>